<evidence type="ECO:0000313" key="4">
    <source>
        <dbReference type="Proteomes" id="UP000565441"/>
    </source>
</evidence>
<feature type="compositionally biased region" description="Basic and acidic residues" evidence="1">
    <location>
        <begin position="214"/>
        <end position="226"/>
    </location>
</feature>
<dbReference type="Proteomes" id="UP000565441">
    <property type="component" value="Unassembled WGS sequence"/>
</dbReference>
<organism evidence="3 4">
    <name type="scientific">Tricholomella constricta</name>
    <dbReference type="NCBI Taxonomy" id="117010"/>
    <lineage>
        <taxon>Eukaryota</taxon>
        <taxon>Fungi</taxon>
        <taxon>Dikarya</taxon>
        <taxon>Basidiomycota</taxon>
        <taxon>Agaricomycotina</taxon>
        <taxon>Agaricomycetes</taxon>
        <taxon>Agaricomycetidae</taxon>
        <taxon>Agaricales</taxon>
        <taxon>Tricholomatineae</taxon>
        <taxon>Lyophyllaceae</taxon>
        <taxon>Tricholomella</taxon>
    </lineage>
</organism>
<sequence length="796" mass="90264">MTREDQTGAKLRTHADKFIDLLLPLGTSPDAIDLVTDDRRFKVRINGIWTGRDNGRINTPEEIAEELRLNNPVMDKVSPTGPPRWVKADVDLWEQEFSSVVLEFKSEDDTMALLATKRVATFARFCEVVLHTDRPPVMQCSKCWAFGHHAGRCRNDTKCRICTGPHQERDHKNPPNDDQPHPNADKSINANQQQFKCANCGDDHPATNCKCAERARSAGTSKETKKPTNGGGKTRATSKKKTTTKATATPTPKATPAPHTTQTTSANPTALNRESADHLDDTQIEHEDELEDMYADNHMDTEENDTQITTEWGTAKIKTTQGTLKKSRPKKAPNSAQPPDPRDTYQMQPSGSSALHDTYTDRYDLLLITEPWWDKIRTDQIGPVAHHAWTPILPIATIPRGHRPRVMAYARAWPDFSVTLRSDIAQDLDIQVLDIQQANYPTTTIVNIYSQPRAKSSIGRRTDASTRLQALSLPEDNLVIISGDWNQHHPDWSIRNKPPSTKTRQLVEWLCGRGYSLLNEKGIPTYFEHRSRGATTVIDLTFANPAAVDLDATKEWTIDDSASCGSDHHALRWVIDHGSTEIENITGTKYNFKDADPKEWKNTFDDELAQNGPRWLELQNLDIPRSPEQLDEDVKLLTEAMKGATTTSTKEKRPSKKAKPWWTDTLNDANVERTTLRQQQQAHKMRWGTHCEVIHRTLKKTDNYFKRLFKHEKRTWINKTLEEATPNEIWGFRNWSKGSHNYPSPAIKRPNKTPAVQHGDKCNTLRNTLFKPPRDSLTTTDRTCCSPSNMTPNTYH</sequence>
<dbReference type="OrthoDB" id="2855870at2759"/>
<dbReference type="InterPro" id="IPR005135">
    <property type="entry name" value="Endo/exonuclease/phosphatase"/>
</dbReference>
<feature type="region of interest" description="Disordered" evidence="1">
    <location>
        <begin position="165"/>
        <end position="187"/>
    </location>
</feature>
<dbReference type="EMBL" id="JAACJP010000001">
    <property type="protein sequence ID" value="KAF5387869.1"/>
    <property type="molecule type" value="Genomic_DNA"/>
</dbReference>
<feature type="domain" description="Endonuclease/exonuclease/phosphatase" evidence="2">
    <location>
        <begin position="444"/>
        <end position="570"/>
    </location>
</feature>
<dbReference type="Pfam" id="PF14529">
    <property type="entry name" value="Exo_endo_phos_2"/>
    <property type="match status" value="1"/>
</dbReference>
<keyword evidence="4" id="KW-1185">Reference proteome</keyword>
<feature type="compositionally biased region" description="Polar residues" evidence="1">
    <location>
        <begin position="306"/>
        <end position="324"/>
    </location>
</feature>
<evidence type="ECO:0000256" key="1">
    <source>
        <dbReference type="SAM" id="MobiDB-lite"/>
    </source>
</evidence>
<dbReference type="Gene3D" id="3.60.10.10">
    <property type="entry name" value="Endonuclease/exonuclease/phosphatase"/>
    <property type="match status" value="1"/>
</dbReference>
<protein>
    <recommendedName>
        <fullName evidence="2">Endonuclease/exonuclease/phosphatase domain-containing protein</fullName>
    </recommendedName>
</protein>
<feature type="region of interest" description="Disordered" evidence="1">
    <location>
        <begin position="214"/>
        <end position="278"/>
    </location>
</feature>
<comment type="caution">
    <text evidence="3">The sequence shown here is derived from an EMBL/GenBank/DDBJ whole genome shotgun (WGS) entry which is preliminary data.</text>
</comment>
<feature type="compositionally biased region" description="Basic and acidic residues" evidence="1">
    <location>
        <begin position="166"/>
        <end position="184"/>
    </location>
</feature>
<feature type="compositionally biased region" description="Polar residues" evidence="1">
    <location>
        <begin position="345"/>
        <end position="355"/>
    </location>
</feature>
<gene>
    <name evidence="3" type="ORF">D9615_000295</name>
</gene>
<reference evidence="3 4" key="1">
    <citation type="journal article" date="2020" name="ISME J.">
        <title>Uncovering the hidden diversity of litter-decomposition mechanisms in mushroom-forming fungi.</title>
        <authorList>
            <person name="Floudas D."/>
            <person name="Bentzer J."/>
            <person name="Ahren D."/>
            <person name="Johansson T."/>
            <person name="Persson P."/>
            <person name="Tunlid A."/>
        </authorList>
    </citation>
    <scope>NUCLEOTIDE SEQUENCE [LARGE SCALE GENOMIC DNA]</scope>
    <source>
        <strain evidence="3 4">CBS 661.87</strain>
    </source>
</reference>
<dbReference type="GO" id="GO:0003824">
    <property type="term" value="F:catalytic activity"/>
    <property type="evidence" value="ECO:0007669"/>
    <property type="project" value="InterPro"/>
</dbReference>
<dbReference type="InterPro" id="IPR036691">
    <property type="entry name" value="Endo/exonu/phosph_ase_sf"/>
</dbReference>
<feature type="compositionally biased region" description="Low complexity" evidence="1">
    <location>
        <begin position="244"/>
        <end position="266"/>
    </location>
</feature>
<evidence type="ECO:0000259" key="2">
    <source>
        <dbReference type="Pfam" id="PF14529"/>
    </source>
</evidence>
<proteinExistence type="predicted"/>
<accession>A0A8H5HQT1</accession>
<feature type="region of interest" description="Disordered" evidence="1">
    <location>
        <begin position="306"/>
        <end position="356"/>
    </location>
</feature>
<name>A0A8H5HQT1_9AGAR</name>
<dbReference type="AlphaFoldDB" id="A0A8H5HQT1"/>
<dbReference type="SUPFAM" id="SSF56219">
    <property type="entry name" value="DNase I-like"/>
    <property type="match status" value="1"/>
</dbReference>
<evidence type="ECO:0000313" key="3">
    <source>
        <dbReference type="EMBL" id="KAF5387869.1"/>
    </source>
</evidence>